<gene>
    <name evidence="2" type="ORF">O181_053183</name>
</gene>
<dbReference type="Pfam" id="PF08238">
    <property type="entry name" value="Sel1"/>
    <property type="match status" value="2"/>
</dbReference>
<dbReference type="PANTHER" id="PTHR43628:SF1">
    <property type="entry name" value="CHITIN SYNTHASE REGULATORY FACTOR 2-RELATED"/>
    <property type="match status" value="1"/>
</dbReference>
<evidence type="ECO:0000313" key="3">
    <source>
        <dbReference type="Proteomes" id="UP000765509"/>
    </source>
</evidence>
<protein>
    <recommendedName>
        <fullName evidence="4">Protein DSF2</fullName>
    </recommendedName>
</protein>
<proteinExistence type="predicted"/>
<evidence type="ECO:0008006" key="4">
    <source>
        <dbReference type="Google" id="ProtNLM"/>
    </source>
</evidence>
<dbReference type="GO" id="GO:0010972">
    <property type="term" value="P:negative regulation of G2/M transition of mitotic cell cycle"/>
    <property type="evidence" value="ECO:0007669"/>
    <property type="project" value="TreeGrafter"/>
</dbReference>
<dbReference type="Proteomes" id="UP000765509">
    <property type="component" value="Unassembled WGS sequence"/>
</dbReference>
<dbReference type="GO" id="GO:0032153">
    <property type="term" value="C:cell division site"/>
    <property type="evidence" value="ECO:0007669"/>
    <property type="project" value="TreeGrafter"/>
</dbReference>
<feature type="region of interest" description="Disordered" evidence="1">
    <location>
        <begin position="31"/>
        <end position="50"/>
    </location>
</feature>
<name>A0A9Q3E3Z6_9BASI</name>
<evidence type="ECO:0000313" key="2">
    <source>
        <dbReference type="EMBL" id="MBW0513468.1"/>
    </source>
</evidence>
<dbReference type="SUPFAM" id="SSF81901">
    <property type="entry name" value="HCP-like"/>
    <property type="match status" value="1"/>
</dbReference>
<dbReference type="Gene3D" id="1.25.40.10">
    <property type="entry name" value="Tetratricopeptide repeat domain"/>
    <property type="match status" value="1"/>
</dbReference>
<dbReference type="EMBL" id="AVOT02023443">
    <property type="protein sequence ID" value="MBW0513468.1"/>
    <property type="molecule type" value="Genomic_DNA"/>
</dbReference>
<dbReference type="SMART" id="SM00671">
    <property type="entry name" value="SEL1"/>
    <property type="match status" value="2"/>
</dbReference>
<accession>A0A9Q3E3Z6</accession>
<evidence type="ECO:0000256" key="1">
    <source>
        <dbReference type="SAM" id="MobiDB-lite"/>
    </source>
</evidence>
<dbReference type="InterPro" id="IPR052945">
    <property type="entry name" value="Mitotic_Regulator"/>
</dbReference>
<keyword evidence="3" id="KW-1185">Reference proteome</keyword>
<comment type="caution">
    <text evidence="2">The sequence shown here is derived from an EMBL/GenBank/DDBJ whole genome shotgun (WGS) entry which is preliminary data.</text>
</comment>
<organism evidence="2 3">
    <name type="scientific">Austropuccinia psidii MF-1</name>
    <dbReference type="NCBI Taxonomy" id="1389203"/>
    <lineage>
        <taxon>Eukaryota</taxon>
        <taxon>Fungi</taxon>
        <taxon>Dikarya</taxon>
        <taxon>Basidiomycota</taxon>
        <taxon>Pucciniomycotina</taxon>
        <taxon>Pucciniomycetes</taxon>
        <taxon>Pucciniales</taxon>
        <taxon>Sphaerophragmiaceae</taxon>
        <taxon>Austropuccinia</taxon>
    </lineage>
</organism>
<sequence length="542" mass="61504">MVTDANLSRKTSITASLSEKMINNAKRIKTRWPSASDTTKRSCKEKNNSGKKKYFRKNVNQYDTTITPTASSRSTTSAVSNALVDSPKEVLKTVVEFFWTQICQDSNPSLTHSRSLFEKNSLFQKSNSFLAFDDAVDEETDYKKTKEPGVTACNEEFSECRDSAKKNIIRNNKATSRSSLSNPNQKLFSRARPVVVHPTQPPRHRLNSFSLNHLPIEKPPKKSFDVRSLSISLEDASYNKLNTQNFVDEKPTLPNVQTKSTSRKIMQRDAGSNKRVELEPKFEHDSSIAQHQFASILPKSQAFNPREYIRKGIEAHQSNDLAFSAICFERCAKENGGCGTGMILWALSLRHGWGCEVDRNKAFGWLLLALQCLLRRLHQLKLERQDYMKNSAVDKESNNLVSPVAAKHLRKRVKLEKEVLGTTSELLLTLYELGQCLMHGWGCRKDKKAAVDYYKVAAILGDEDAQKGKDSPTLMYWIRPGNQKKLQKRCKVLQNGMRSRLQHDGLSMDLEKEVRLKANNNFNVNLYLFAFGIISLLEASKI</sequence>
<dbReference type="InterPro" id="IPR011990">
    <property type="entry name" value="TPR-like_helical_dom_sf"/>
</dbReference>
<dbReference type="PANTHER" id="PTHR43628">
    <property type="entry name" value="ACTIVATOR OF C KINASE PROTEIN 1-RELATED"/>
    <property type="match status" value="1"/>
</dbReference>
<reference evidence="2" key="1">
    <citation type="submission" date="2021-03" db="EMBL/GenBank/DDBJ databases">
        <title>Draft genome sequence of rust myrtle Austropuccinia psidii MF-1, a brazilian biotype.</title>
        <authorList>
            <person name="Quecine M.C."/>
            <person name="Pachon D.M.R."/>
            <person name="Bonatelli M.L."/>
            <person name="Correr F.H."/>
            <person name="Franceschini L.M."/>
            <person name="Leite T.F."/>
            <person name="Margarido G.R.A."/>
            <person name="Almeida C.A."/>
            <person name="Ferrarezi J.A."/>
            <person name="Labate C.A."/>
        </authorList>
    </citation>
    <scope>NUCLEOTIDE SEQUENCE</scope>
    <source>
        <strain evidence="2">MF-1</strain>
    </source>
</reference>
<dbReference type="InterPro" id="IPR006597">
    <property type="entry name" value="Sel1-like"/>
</dbReference>
<dbReference type="AlphaFoldDB" id="A0A9Q3E3Z6"/>
<dbReference type="OrthoDB" id="2148946at2759"/>
<feature type="compositionally biased region" description="Basic and acidic residues" evidence="1">
    <location>
        <begin position="38"/>
        <end position="48"/>
    </location>
</feature>